<evidence type="ECO:0000313" key="2">
    <source>
        <dbReference type="EMBL" id="KAK5839069.1"/>
    </source>
</evidence>
<evidence type="ECO:0000313" key="3">
    <source>
        <dbReference type="Proteomes" id="UP001358586"/>
    </source>
</evidence>
<accession>A0ABR0QIL4</accession>
<comment type="caution">
    <text evidence="2">The sequence shown here is derived from an EMBL/GenBank/DDBJ whole genome shotgun (WGS) entry which is preliminary data.</text>
</comment>
<reference evidence="2 3" key="1">
    <citation type="submission" date="2023-03" db="EMBL/GenBank/DDBJ databases">
        <title>WGS of Gossypium arboreum.</title>
        <authorList>
            <person name="Yu D."/>
        </authorList>
    </citation>
    <scope>NUCLEOTIDE SEQUENCE [LARGE SCALE GENOMIC DNA]</scope>
    <source>
        <tissue evidence="2">Leaf</tissue>
    </source>
</reference>
<sequence>MQSREFDPLFTRQSQEGWIKVNIDWTRNSGTSAAMAEGVIREKEDNHGANVLVRAIKRLLRSDWEVGVVHVYREENKVVDAMLAIGVHMFAQVPQVPNEVCRLVKDDLNSANTPRIIVI</sequence>
<feature type="domain" description="RNase H type-1" evidence="1">
    <location>
        <begin position="37"/>
        <end position="81"/>
    </location>
</feature>
<dbReference type="EMBL" id="JARKNE010000003">
    <property type="protein sequence ID" value="KAK5839069.1"/>
    <property type="molecule type" value="Genomic_DNA"/>
</dbReference>
<proteinExistence type="predicted"/>
<name>A0ABR0QIL4_GOSAR</name>
<protein>
    <recommendedName>
        <fullName evidence="1">RNase H type-1 domain-containing protein</fullName>
    </recommendedName>
</protein>
<organism evidence="2 3">
    <name type="scientific">Gossypium arboreum</name>
    <name type="common">Tree cotton</name>
    <name type="synonym">Gossypium nanking</name>
    <dbReference type="NCBI Taxonomy" id="29729"/>
    <lineage>
        <taxon>Eukaryota</taxon>
        <taxon>Viridiplantae</taxon>
        <taxon>Streptophyta</taxon>
        <taxon>Embryophyta</taxon>
        <taxon>Tracheophyta</taxon>
        <taxon>Spermatophyta</taxon>
        <taxon>Magnoliopsida</taxon>
        <taxon>eudicotyledons</taxon>
        <taxon>Gunneridae</taxon>
        <taxon>Pentapetalae</taxon>
        <taxon>rosids</taxon>
        <taxon>malvids</taxon>
        <taxon>Malvales</taxon>
        <taxon>Malvaceae</taxon>
        <taxon>Malvoideae</taxon>
        <taxon>Gossypium</taxon>
    </lineage>
</organism>
<dbReference type="Proteomes" id="UP001358586">
    <property type="component" value="Chromosome 3"/>
</dbReference>
<dbReference type="InterPro" id="IPR002156">
    <property type="entry name" value="RNaseH_domain"/>
</dbReference>
<evidence type="ECO:0000259" key="1">
    <source>
        <dbReference type="Pfam" id="PF13456"/>
    </source>
</evidence>
<gene>
    <name evidence="2" type="ORF">PVK06_007827</name>
</gene>
<dbReference type="Pfam" id="PF13456">
    <property type="entry name" value="RVT_3"/>
    <property type="match status" value="1"/>
</dbReference>
<keyword evidence="3" id="KW-1185">Reference proteome</keyword>